<dbReference type="Pfam" id="PF00933">
    <property type="entry name" value="Glyco_hydro_3"/>
    <property type="match status" value="1"/>
</dbReference>
<dbReference type="InterPro" id="IPR013783">
    <property type="entry name" value="Ig-like_fold"/>
</dbReference>
<accession>A0A2T0VZC7</accession>
<dbReference type="InterPro" id="IPR036881">
    <property type="entry name" value="Glyco_hydro_3_C_sf"/>
</dbReference>
<evidence type="ECO:0000313" key="10">
    <source>
        <dbReference type="Proteomes" id="UP000238007"/>
    </source>
</evidence>
<keyword evidence="2 7" id="KW-0378">Hydrolase</keyword>
<dbReference type="Gene3D" id="3.40.50.1700">
    <property type="entry name" value="Glycoside hydrolase family 3 C-terminal domain"/>
    <property type="match status" value="1"/>
</dbReference>
<dbReference type="Gene3D" id="2.60.120.260">
    <property type="entry name" value="Galactose-binding domain-like"/>
    <property type="match status" value="1"/>
</dbReference>
<dbReference type="PANTHER" id="PTHR42715">
    <property type="entry name" value="BETA-GLUCOSIDASE"/>
    <property type="match status" value="1"/>
</dbReference>
<name>A0A2T0VZC7_9RHOB</name>
<dbReference type="Pfam" id="PF14310">
    <property type="entry name" value="Fn3-like"/>
    <property type="match status" value="1"/>
</dbReference>
<dbReference type="InterPro" id="IPR002772">
    <property type="entry name" value="Glyco_hydro_3_C"/>
</dbReference>
<dbReference type="Proteomes" id="UP000238007">
    <property type="component" value="Unassembled WGS sequence"/>
</dbReference>
<dbReference type="FunFam" id="2.60.40.10:FF:000495">
    <property type="entry name" value="Periplasmic beta-glucosidase"/>
    <property type="match status" value="1"/>
</dbReference>
<evidence type="ECO:0000259" key="8">
    <source>
        <dbReference type="PROSITE" id="PS51820"/>
    </source>
</evidence>
<evidence type="ECO:0000256" key="1">
    <source>
        <dbReference type="ARBA" id="ARBA00005336"/>
    </source>
</evidence>
<reference evidence="9 10" key="1">
    <citation type="submission" date="2018-03" db="EMBL/GenBank/DDBJ databases">
        <title>Genomic Encyclopedia of Archaeal and Bacterial Type Strains, Phase II (KMG-II): from individual species to whole genera.</title>
        <authorList>
            <person name="Goeker M."/>
        </authorList>
    </citation>
    <scope>NUCLEOTIDE SEQUENCE [LARGE SCALE GENOMIC DNA]</scope>
    <source>
        <strain evidence="9 10">DSM 101533</strain>
    </source>
</reference>
<sequence>MTVNIETLVDQMTLEEQVSLLSGEDLWSIPAIERLGLSKLRVTDGPNGARGGGDWFGGVTAAAFPVGIALGATWNPELAYEVGAALAKETKSKCAHVLLAPTINIHRSVTNGRNFECFAEDPELTASLTVSYIHGLQDNGIAATPKHFAGNESEIQRTTMNSEVDERTLREVYLRPFEAAVKDGNAWAMMSSYNRLNADYTSENTWLLTDVLRGDWDYDGIVMSDWFGSHTTAETVNAGLDLEMPGPPRDRGDKLVTAVKEGAVTPEMIRTRALNMLRLMERTGALTDKTPYAEKSEDLPETRALIRRAGAEGTVLLKNEKILPLTAKPGKIAVIGPNAAEAQIMGGGSSFINAHYRVSPLEALTERFGADNIIHAPGCHNHRWEPLFIGDVSVDFFDNGDLSGDPVATQTLGQTQTFWMPPIGEGKVDPTGFSARISWTYTPDASGQHRFGLHATGRSKLFVDGKLVVNAADGWTRGRTFFEEGCDEIVEEADLIAGQSYAVTVEFVARKGEMLDLSAFRAGVGRPLPDDAIALAANAAKEADTAIVFVGRSGEWDTEGSDLEHITLPGAQDELVAAVLAANPNAVIVLQTGGPVEMPWVDQAKAVLQAWYPGQETGNAITDVLFGDVEPGGRLPQTFPVRWQDNPTWSQDPEIYPGLDGKVRYEEGVFIGYRHYDKHGIAPLFPFGHGLGYTEFALSDCIVKAVGGGAHVTVTLTNTGDRSGATVVQVYVGDKASSILRPVKELKTFAKVSLAPGESQQVDLDLNGRDFAYFDVDAALWRVEAGEFDIAVGFSATDIACTAQITMQATTYEK</sequence>
<dbReference type="PROSITE" id="PS51820">
    <property type="entry name" value="PA14"/>
    <property type="match status" value="1"/>
</dbReference>
<evidence type="ECO:0000256" key="5">
    <source>
        <dbReference type="ARBA" id="ARBA00032194"/>
    </source>
</evidence>
<dbReference type="SMART" id="SM00758">
    <property type="entry name" value="PA14"/>
    <property type="match status" value="1"/>
</dbReference>
<evidence type="ECO:0000256" key="3">
    <source>
        <dbReference type="ARBA" id="ARBA00023295"/>
    </source>
</evidence>
<comment type="caution">
    <text evidence="9">The sequence shown here is derived from an EMBL/GenBank/DDBJ whole genome shotgun (WGS) entry which is preliminary data.</text>
</comment>
<dbReference type="InterPro" id="IPR036962">
    <property type="entry name" value="Glyco_hydro_3_N_sf"/>
</dbReference>
<proteinExistence type="inferred from homology"/>
<dbReference type="PROSITE" id="PS00775">
    <property type="entry name" value="GLYCOSYL_HYDROL_F3"/>
    <property type="match status" value="1"/>
</dbReference>
<keyword evidence="10" id="KW-1185">Reference proteome</keyword>
<dbReference type="InterPro" id="IPR050288">
    <property type="entry name" value="Cellulose_deg_GH3"/>
</dbReference>
<dbReference type="SUPFAM" id="SSF52279">
    <property type="entry name" value="Beta-D-glucan exohydrolase, C-terminal domain"/>
    <property type="match status" value="1"/>
</dbReference>
<dbReference type="Pfam" id="PF07691">
    <property type="entry name" value="PA14"/>
    <property type="match status" value="1"/>
</dbReference>
<dbReference type="InterPro" id="IPR001764">
    <property type="entry name" value="Glyco_hydro_3_N"/>
</dbReference>
<dbReference type="InterPro" id="IPR026891">
    <property type="entry name" value="Fn3-like"/>
</dbReference>
<dbReference type="Pfam" id="PF01915">
    <property type="entry name" value="Glyco_hydro_3_C"/>
    <property type="match status" value="1"/>
</dbReference>
<keyword evidence="3 7" id="KW-0326">Glycosidase</keyword>
<dbReference type="GO" id="GO:0009251">
    <property type="term" value="P:glucan catabolic process"/>
    <property type="evidence" value="ECO:0007669"/>
    <property type="project" value="TreeGrafter"/>
</dbReference>
<dbReference type="Gene3D" id="2.60.40.10">
    <property type="entry name" value="Immunoglobulins"/>
    <property type="match status" value="1"/>
</dbReference>
<dbReference type="InterPro" id="IPR011658">
    <property type="entry name" value="PA14_dom"/>
</dbReference>
<dbReference type="InterPro" id="IPR017853">
    <property type="entry name" value="GH"/>
</dbReference>
<comment type="similarity">
    <text evidence="1 7">Belongs to the glycosyl hydrolase 3 family.</text>
</comment>
<dbReference type="SUPFAM" id="SSF51445">
    <property type="entry name" value="(Trans)glycosidases"/>
    <property type="match status" value="1"/>
</dbReference>
<evidence type="ECO:0000256" key="6">
    <source>
        <dbReference type="ARBA" id="ARBA00032594"/>
    </source>
</evidence>
<dbReference type="SMART" id="SM01217">
    <property type="entry name" value="Fn3_like"/>
    <property type="match status" value="1"/>
</dbReference>
<protein>
    <recommendedName>
        <fullName evidence="6">Beta-D-glucoside glucohydrolase</fullName>
    </recommendedName>
    <alternativeName>
        <fullName evidence="4">Cellobiase</fullName>
    </alternativeName>
    <alternativeName>
        <fullName evidence="5">Gentiobiase</fullName>
    </alternativeName>
</protein>
<organism evidence="9 10">
    <name type="scientific">Yoonia maritima</name>
    <dbReference type="NCBI Taxonomy" id="1435347"/>
    <lineage>
        <taxon>Bacteria</taxon>
        <taxon>Pseudomonadati</taxon>
        <taxon>Pseudomonadota</taxon>
        <taxon>Alphaproteobacteria</taxon>
        <taxon>Rhodobacterales</taxon>
        <taxon>Paracoccaceae</taxon>
        <taxon>Yoonia</taxon>
    </lineage>
</organism>
<dbReference type="PRINTS" id="PR00133">
    <property type="entry name" value="GLHYDRLASE3"/>
</dbReference>
<dbReference type="AlphaFoldDB" id="A0A2T0VZC7"/>
<dbReference type="RefSeq" id="WP_106357361.1">
    <property type="nucleotide sequence ID" value="NZ_PVTP01000005.1"/>
</dbReference>
<dbReference type="EMBL" id="PVTP01000005">
    <property type="protein sequence ID" value="PRY77724.1"/>
    <property type="molecule type" value="Genomic_DNA"/>
</dbReference>
<dbReference type="PANTHER" id="PTHR42715:SF3">
    <property type="entry name" value="BETA-GLUCOSIDASE B-RELATED"/>
    <property type="match status" value="1"/>
</dbReference>
<feature type="domain" description="PA14" evidence="8">
    <location>
        <begin position="387"/>
        <end position="539"/>
    </location>
</feature>
<evidence type="ECO:0000313" key="9">
    <source>
        <dbReference type="EMBL" id="PRY77724.1"/>
    </source>
</evidence>
<evidence type="ECO:0000256" key="2">
    <source>
        <dbReference type="ARBA" id="ARBA00022801"/>
    </source>
</evidence>
<gene>
    <name evidence="9" type="ORF">CLV80_105208</name>
</gene>
<evidence type="ECO:0000256" key="4">
    <source>
        <dbReference type="ARBA" id="ARBA00031448"/>
    </source>
</evidence>
<dbReference type="OrthoDB" id="9781691at2"/>
<dbReference type="Gene3D" id="3.20.20.300">
    <property type="entry name" value="Glycoside hydrolase, family 3, N-terminal domain"/>
    <property type="match status" value="1"/>
</dbReference>
<dbReference type="InterPro" id="IPR037524">
    <property type="entry name" value="PA14/GLEYA"/>
</dbReference>
<dbReference type="GO" id="GO:0008422">
    <property type="term" value="F:beta-glucosidase activity"/>
    <property type="evidence" value="ECO:0007669"/>
    <property type="project" value="UniProtKB-ARBA"/>
</dbReference>
<dbReference type="InterPro" id="IPR019800">
    <property type="entry name" value="Glyco_hydro_3_AS"/>
</dbReference>
<evidence type="ECO:0000256" key="7">
    <source>
        <dbReference type="RuleBase" id="RU361161"/>
    </source>
</evidence>